<dbReference type="InterPro" id="IPR028103">
    <property type="entry name" value="Spatacsin"/>
</dbReference>
<keyword evidence="4" id="KW-1185">Reference proteome</keyword>
<proteinExistence type="predicted"/>
<dbReference type="Proteomes" id="UP001418222">
    <property type="component" value="Unassembled WGS sequence"/>
</dbReference>
<comment type="caution">
    <text evidence="3">The sequence shown here is derived from an EMBL/GenBank/DDBJ whole genome shotgun (WGS) entry which is preliminary data.</text>
</comment>
<name>A0AAP0BI89_9ASPA</name>
<feature type="region of interest" description="Disordered" evidence="1">
    <location>
        <begin position="2549"/>
        <end position="2587"/>
    </location>
</feature>
<protein>
    <recommendedName>
        <fullName evidence="2">Spatacsin C-terminal domain-containing protein</fullName>
    </recommendedName>
</protein>
<evidence type="ECO:0000259" key="2">
    <source>
        <dbReference type="Pfam" id="PF14649"/>
    </source>
</evidence>
<dbReference type="InterPro" id="IPR028107">
    <property type="entry name" value="Spatacsin_C_dom"/>
</dbReference>
<dbReference type="GO" id="GO:0005737">
    <property type="term" value="C:cytoplasm"/>
    <property type="evidence" value="ECO:0007669"/>
    <property type="project" value="TreeGrafter"/>
</dbReference>
<accession>A0AAP0BI89</accession>
<gene>
    <name evidence="3" type="ORF">KSP39_PZI010214</name>
</gene>
<evidence type="ECO:0000313" key="3">
    <source>
        <dbReference type="EMBL" id="KAK8940556.1"/>
    </source>
</evidence>
<reference evidence="3 4" key="1">
    <citation type="journal article" date="2022" name="Nat. Plants">
        <title>Genomes of leafy and leafless Platanthera orchids illuminate the evolution of mycoheterotrophy.</title>
        <authorList>
            <person name="Li M.H."/>
            <person name="Liu K.W."/>
            <person name="Li Z."/>
            <person name="Lu H.C."/>
            <person name="Ye Q.L."/>
            <person name="Zhang D."/>
            <person name="Wang J.Y."/>
            <person name="Li Y.F."/>
            <person name="Zhong Z.M."/>
            <person name="Liu X."/>
            <person name="Yu X."/>
            <person name="Liu D.K."/>
            <person name="Tu X.D."/>
            <person name="Liu B."/>
            <person name="Hao Y."/>
            <person name="Liao X.Y."/>
            <person name="Jiang Y.T."/>
            <person name="Sun W.H."/>
            <person name="Chen J."/>
            <person name="Chen Y.Q."/>
            <person name="Ai Y."/>
            <person name="Zhai J.W."/>
            <person name="Wu S.S."/>
            <person name="Zhou Z."/>
            <person name="Hsiao Y.Y."/>
            <person name="Wu W.L."/>
            <person name="Chen Y.Y."/>
            <person name="Lin Y.F."/>
            <person name="Hsu J.L."/>
            <person name="Li C.Y."/>
            <person name="Wang Z.W."/>
            <person name="Zhao X."/>
            <person name="Zhong W.Y."/>
            <person name="Ma X.K."/>
            <person name="Ma L."/>
            <person name="Huang J."/>
            <person name="Chen G.Z."/>
            <person name="Huang M.Z."/>
            <person name="Huang L."/>
            <person name="Peng D.H."/>
            <person name="Luo Y.B."/>
            <person name="Zou S.Q."/>
            <person name="Chen S.P."/>
            <person name="Lan S."/>
            <person name="Tsai W.C."/>
            <person name="Van de Peer Y."/>
            <person name="Liu Z.J."/>
        </authorList>
    </citation>
    <scope>NUCLEOTIDE SEQUENCE [LARGE SCALE GENOMIC DNA]</scope>
    <source>
        <strain evidence="3">Lor287</strain>
    </source>
</reference>
<organism evidence="3 4">
    <name type="scientific">Platanthera zijinensis</name>
    <dbReference type="NCBI Taxonomy" id="2320716"/>
    <lineage>
        <taxon>Eukaryota</taxon>
        <taxon>Viridiplantae</taxon>
        <taxon>Streptophyta</taxon>
        <taxon>Embryophyta</taxon>
        <taxon>Tracheophyta</taxon>
        <taxon>Spermatophyta</taxon>
        <taxon>Magnoliopsida</taxon>
        <taxon>Liliopsida</taxon>
        <taxon>Asparagales</taxon>
        <taxon>Orchidaceae</taxon>
        <taxon>Orchidoideae</taxon>
        <taxon>Orchideae</taxon>
        <taxon>Orchidinae</taxon>
        <taxon>Platanthera</taxon>
    </lineage>
</organism>
<dbReference type="EMBL" id="JBBWWQ010000008">
    <property type="protein sequence ID" value="KAK8940556.1"/>
    <property type="molecule type" value="Genomic_DNA"/>
</dbReference>
<dbReference type="PANTHER" id="PTHR13650:SF0">
    <property type="entry name" value="SPATACSIN"/>
    <property type="match status" value="1"/>
</dbReference>
<feature type="domain" description="Spatacsin C-terminal" evidence="2">
    <location>
        <begin position="2820"/>
        <end position="3111"/>
    </location>
</feature>
<dbReference type="PANTHER" id="PTHR13650">
    <property type="entry name" value="SPATACSIN"/>
    <property type="match status" value="1"/>
</dbReference>
<evidence type="ECO:0000313" key="4">
    <source>
        <dbReference type="Proteomes" id="UP001418222"/>
    </source>
</evidence>
<dbReference type="Pfam" id="PF14649">
    <property type="entry name" value="Spatacsin_C"/>
    <property type="match status" value="1"/>
</dbReference>
<evidence type="ECO:0000256" key="1">
    <source>
        <dbReference type="SAM" id="MobiDB-lite"/>
    </source>
</evidence>
<feature type="compositionally biased region" description="Polar residues" evidence="1">
    <location>
        <begin position="2574"/>
        <end position="2583"/>
    </location>
</feature>
<sequence length="3202" mass="359726">MQMSSFSSSEDDPAILKLAQWDRLPYNLKPSELSEASLSPARKLLLLLSYQYEALLLPLTAGCSSSTFKHASDRFSHPDQHPFPIHSTGFPTSAPVSVQKSTETIEDPCEVSSGAFGSCAFISNVRSFAWGHFVDTYGQFQQSDFTEFLTVCTDNGIIFHAFRFPNGNYQVANYFKENGHFDGNWVEWGPSPDVHTEEQLLHSHECEDHFGDTKCSKTILEPKNWFCTFLKKLDASWCGSKYLARFPTKSLYPESAAVLSFEISNPTLEFLESCNATHPFDDTKQDPETLVSVMCNPLLSINQANLQSRAGPIGSKFKCTKVFSGSLHNLLGLVLTSRDNVSAENELQKVENVFVVVIMLYHWGMEWMCSINLEKPYHGPGSGSKWADFQFLDSLLVCLSTSGLTCIWCAKTGKPIASFDVARSCTVNTSGLSRLNQLKTPEAVRSSSESTRSFKSFMVAPYSSLLAFADDHSVIYVVDADDYISGHLHVQNKTISLSVDSDLAMLANWNVAGKQIGCQKVFSDISNNRRLYALDSLKGDLTSDNHDIFFRPGKRVKKYIIDKENCLDGYRSGSNILSHRKTALETPHLNKEAFSTPMRRVHLPPDHSINEATICFSPFGVTRLIRYNGTRGVKHCNFFHTDLHVSSIVDDRNSDNCRVHKRYYFNKDVFVGESIGFSFKGLLYVVTQEGLFVILPSISFPCSTSSVESTRHWKPSNTACNTYEMNALLVVNYPKELWRPWQMEVFDRTLFYEGPDEAEAICLYNRWDFRVARLRRLQLGLHYLKIDAIKESLDMLVDANLSEEGILNLLFTSVYLLFCKIGNDNEVSLASRLLALASRFAAKSIQKYGLIENKRDLFLSLQKDFRNAYVWQVEHIQKPCETSNSRRLSEMSLFLEVIRNLQSKLSSKDRRLLLDKTNGRASRDVVDGETLPDDSALPVAANELVSLSTLDSITIASQAQTSSLPFNGIEDVAIYSTKPSSSQVNLNEICVSEADPNALKQLLPSENPKETITRWKVDSLDLKTVVQEALYSGRLPLAVLQLHLQRQGNHMDEKEHHDNFTEVCFIGRAIAYDLFLKGESTLAMETLLKLGENVELILRQLLLGTVRRSLRKQIAKEMELYGYLRRHEGEILEKLSLIERLYPSSKFWSTYHGKQKDSSVSSINLELSKIDLKFHVHDSFLIECGDVDGVVLGSWVNSDDVPAPSTIDEECAHTGYWACAAAWADAWDPRTIDRVVLDQPVNNEIAVSWESQLEFHLSHNNLEEVLKLFNTIPLSLLSEETLKINLGHSISNDGNDAKVLGYSLYICSSEELEPVCLIFPNIKVFRFSGVYMCSTWIKILIEQELARKYIFIKDYWESTAELIPLLARAGLVFDASRISFSSQLSDSTLDLDDGKANEQPHNYTPEALHKLILHYCTRYNLPYFLDLYLDHHDLVLDADTLCSLREVAGDCQWAKWLLFLRVKGCEYEASFFNARSNLSKQMAHASKLNALEVDEIIHTVDDMAEGGGEIAALATLMYESAPLQKILCIGSVSRRCSSSSQCTLENLKPGLEKFPTLWRALVSACFGMDSVGVASKSSGKSAFSDYLKARDSVFSSAGGDTSLLQMLPCWFPKSIRKLVRLFVQGSLGWQSHSSPFACGASFPYRENNYIFNAQIDGINPVSWEAAIQKDVEELYSSLEEDGSGMEQHLRRGRPLAAFNRLLSLRASKFIDATEHQEPLRQTNIQSDVQAILSPLSQKEWSLLPSVVQLALMHFDDPVLVTSCTFLLELCGLSASILRIDIAALLRISGYYTSNRQNSFCDVKSKDTALHAESHESDIAYSLARALADNYIHQDNLMQLRQNEVHRVSRGKQLLQPLMIVLQHLEKASLPSLEEGKTCGYWLSSGIGDGFEFRSLQKDASRHWKLVTEFCQIHQLPFSTQYLALLANDNDWVGFLMEAQIGLFPADTVIKVAAKGFSNPQLKTHVLTVLKSMMSMRKKHISSLSTSSGSSYIVSMDDSDSMVPVELFGLIAMCEMQKNPGETLLVKAKDLRWSLLAMIASCFPDVSPLSCLTVWLEITAARETSSIKVNDISSKVAESVKAAVEVTNALLPGCKTLSFHYNRRIPKRRRLLEPASDGSSSGSSNTIPRPMVSTKVSVSKDTVLNMFETSKILEQSKVSTDPDEALTSLSNMVAVLCEQHLFLPLLRAFEMFLPSCSLLPFIRALQAFSQMRLSEASVHLTSFSARVKDESFYMLTNIQRDGILKAGWISSTAVKAAEAMLLMCPSAYEKRCLLHLLSVTDFGDGGSTSTYFQRLYWKINLAEPLLRKDDESYLGNETLDDESLLAALENNGRWDQARNWARQLESTGSSWKYVVHHVTETQAEAMVGEWKEFLWDVPEERAALWTHCHTLFVRYSFPAVQAGLFFLRHADAADKEIPARELHEMLLFALQWLSGYITQIHPVYPLYLLREIETRVWLLAVESEAQAKTESDYNRPSSIQNLVGGNSDGIIDQTATIIEKIDNHLNAKHSVSERISSRESVVQPSRLNLASDCTNPDTMSFNTKIKRRPKNYLALKRPTDMDNNNDSDDSPKSPQNQRSISEISKYSPVQEGNMKLDTSVSGWEEKVRPVDMEKAVLSLLEFGQITAAKQLQHKLSPAHVPSELAIIDTALKVASLSSSSCHEGIRESVMDAEVLSFIHSLNIHFSNLVSNSLQVLESLAAKCGEGSGRGLCWRIIAVVKAAKILGLTFYEAFEIRPIELLQLLSLKAQDSLEEARLLVQTHFMPSASIARILADSFLKGLLAAHRGGYIDSQKDEGPAPLLWRFSDFLKWAELCPTEPEIGHALMRLVMTGQEIPHACEVELLILSHHFYKSSACLDGVDVLVTLAANRVESYVSEGDFSCLARLVTGVSNFHSLNFILNILIENGQLELLLNKYSTPDASTSSADYVRGFRMAVLSSLRLFNPRDLDSFAMAYSHFDMKHESASILESRSLQHMHWWLSDRERDRQTEGLLEAMRHLIEAAEIYSTIDAGHKTRYACARAVLLSLQIRIPDLTWIELSETNARRVLVEQSRFQEALIVAEAYGLNQPSEWTPVLWNQMLRQDWIEEFVAEFVLALPLQPAMLLELARFYRSEVVARVDQTHFSVWLSPGGLPSEWVKHLGRSFRILLRRTRDFRLRAQLASTATGFEDVIKNCAKVLDKVPDNAGPLILRRGHGGAYVPLM</sequence>